<reference evidence="2" key="1">
    <citation type="journal article" date="2021" name="PeerJ">
        <title>Extensive microbial diversity within the chicken gut microbiome revealed by metagenomics and culture.</title>
        <authorList>
            <person name="Gilroy R."/>
            <person name="Ravi A."/>
            <person name="Getino M."/>
            <person name="Pursley I."/>
            <person name="Horton D.L."/>
            <person name="Alikhan N.F."/>
            <person name="Baker D."/>
            <person name="Gharbi K."/>
            <person name="Hall N."/>
            <person name="Watson M."/>
            <person name="Adriaenssens E.M."/>
            <person name="Foster-Nyarko E."/>
            <person name="Jarju S."/>
            <person name="Secka A."/>
            <person name="Antonio M."/>
            <person name="Oren A."/>
            <person name="Chaudhuri R.R."/>
            <person name="La Ragione R."/>
            <person name="Hildebrand F."/>
            <person name="Pallen M.J."/>
        </authorList>
    </citation>
    <scope>NUCLEOTIDE SEQUENCE</scope>
    <source>
        <strain evidence="2">USAMLcec2-132</strain>
    </source>
</reference>
<keyword evidence="1" id="KW-1133">Transmembrane helix</keyword>
<evidence type="ECO:0000313" key="3">
    <source>
        <dbReference type="Proteomes" id="UP000823891"/>
    </source>
</evidence>
<organism evidence="2 3">
    <name type="scientific">Candidatus Eisenbergiella merdavium</name>
    <dbReference type="NCBI Taxonomy" id="2838551"/>
    <lineage>
        <taxon>Bacteria</taxon>
        <taxon>Bacillati</taxon>
        <taxon>Bacillota</taxon>
        <taxon>Clostridia</taxon>
        <taxon>Lachnospirales</taxon>
        <taxon>Lachnospiraceae</taxon>
        <taxon>Eisenbergiella</taxon>
    </lineage>
</organism>
<proteinExistence type="predicted"/>
<dbReference type="AlphaFoldDB" id="A0A9D2NG27"/>
<evidence type="ECO:0000256" key="1">
    <source>
        <dbReference type="SAM" id="Phobius"/>
    </source>
</evidence>
<feature type="transmembrane region" description="Helical" evidence="1">
    <location>
        <begin position="50"/>
        <end position="73"/>
    </location>
</feature>
<feature type="transmembrane region" description="Helical" evidence="1">
    <location>
        <begin position="22"/>
        <end position="44"/>
    </location>
</feature>
<reference evidence="2" key="2">
    <citation type="submission" date="2021-04" db="EMBL/GenBank/DDBJ databases">
        <authorList>
            <person name="Gilroy R."/>
        </authorList>
    </citation>
    <scope>NUCLEOTIDE SEQUENCE</scope>
    <source>
        <strain evidence="2">USAMLcec2-132</strain>
    </source>
</reference>
<protein>
    <submittedName>
        <fullName evidence="2">Uncharacterized protein</fullName>
    </submittedName>
</protein>
<dbReference type="Proteomes" id="UP000823891">
    <property type="component" value="Unassembled WGS sequence"/>
</dbReference>
<name>A0A9D2NG27_9FIRM</name>
<dbReference type="EMBL" id="DWWS01000045">
    <property type="protein sequence ID" value="HJC24528.1"/>
    <property type="molecule type" value="Genomic_DNA"/>
</dbReference>
<comment type="caution">
    <text evidence="2">The sequence shown here is derived from an EMBL/GenBank/DDBJ whole genome shotgun (WGS) entry which is preliminary data.</text>
</comment>
<sequence>MEFLIAIGVVIFLMWKFFAFRAFMIFQTTFFSPVVILVGVYFLLNEEFRLAGVIFLVIGILLGLGSFAMFYFTGKKLPKEKRKPYYKALFLYGAVLFIRILSIGLLVGIFFFKFFEEFGKDYREAALESGRTVVVDSSLRDPYGKQYERVKK</sequence>
<keyword evidence="1" id="KW-0812">Transmembrane</keyword>
<keyword evidence="1" id="KW-0472">Membrane</keyword>
<evidence type="ECO:0000313" key="2">
    <source>
        <dbReference type="EMBL" id="HJC24528.1"/>
    </source>
</evidence>
<feature type="transmembrane region" description="Helical" evidence="1">
    <location>
        <begin position="85"/>
        <end position="112"/>
    </location>
</feature>
<gene>
    <name evidence="2" type="ORF">H9761_12575</name>
</gene>
<accession>A0A9D2NG27</accession>